<evidence type="ECO:0000313" key="2">
    <source>
        <dbReference type="Proteomes" id="UP001148662"/>
    </source>
</evidence>
<evidence type="ECO:0000313" key="1">
    <source>
        <dbReference type="EMBL" id="KAJ3527833.1"/>
    </source>
</evidence>
<organism evidence="1 2">
    <name type="scientific">Phlebia brevispora</name>
    <dbReference type="NCBI Taxonomy" id="194682"/>
    <lineage>
        <taxon>Eukaryota</taxon>
        <taxon>Fungi</taxon>
        <taxon>Dikarya</taxon>
        <taxon>Basidiomycota</taxon>
        <taxon>Agaricomycotina</taxon>
        <taxon>Agaricomycetes</taxon>
        <taxon>Polyporales</taxon>
        <taxon>Meruliaceae</taxon>
        <taxon>Phlebia</taxon>
    </lineage>
</organism>
<sequence length="317" mass="34818">MDSGFPPRASDYVLFPPTFRISTYSELQGALGNAPPTQVTGASAVQVCRDVSEPPELAMYTVGVYDNYDIEPVGSAAHGQYNTPHQRNGSILLGYHSDSSSDPTHDIGYGIRLFYDYAEHNRDLDGPSQCRDQSPITDNRPPSHVTAAACEDESVRLYHITEAGNLCSATVPVASPAASDTSSNPIENVVEERVEVKTEPSATPEPFLSPLSTSAPSTPPSTPEEDSVDRPTRSTTKTKVKKRIRPTTPLACYYCRKRKIRCGGPDEHDETRRCKQCQHRKQECQFPPRSNRGRRPNPESKSALKKARKSSAMSHVA</sequence>
<accession>A0ACC1RY53</accession>
<proteinExistence type="predicted"/>
<reference evidence="1" key="1">
    <citation type="submission" date="2022-07" db="EMBL/GenBank/DDBJ databases">
        <title>Genome Sequence of Phlebia brevispora.</title>
        <authorList>
            <person name="Buettner E."/>
        </authorList>
    </citation>
    <scope>NUCLEOTIDE SEQUENCE</scope>
    <source>
        <strain evidence="1">MPL23</strain>
    </source>
</reference>
<dbReference type="EMBL" id="JANHOG010002061">
    <property type="protein sequence ID" value="KAJ3527833.1"/>
    <property type="molecule type" value="Genomic_DNA"/>
</dbReference>
<dbReference type="Proteomes" id="UP001148662">
    <property type="component" value="Unassembled WGS sequence"/>
</dbReference>
<protein>
    <submittedName>
        <fullName evidence="1">Uncharacterized protein</fullName>
    </submittedName>
</protein>
<gene>
    <name evidence="1" type="ORF">NM688_g8074</name>
</gene>
<comment type="caution">
    <text evidence="1">The sequence shown here is derived from an EMBL/GenBank/DDBJ whole genome shotgun (WGS) entry which is preliminary data.</text>
</comment>
<keyword evidence="2" id="KW-1185">Reference proteome</keyword>
<name>A0ACC1RY53_9APHY</name>